<dbReference type="Gene3D" id="2.60.120.600">
    <property type="entry name" value="Domain of unknown function DUF1214, C-terminal domain"/>
    <property type="match status" value="1"/>
</dbReference>
<dbReference type="InterPro" id="IPR010621">
    <property type="entry name" value="DUF1214"/>
</dbReference>
<evidence type="ECO:0000313" key="5">
    <source>
        <dbReference type="EMBL" id="TCU08406.1"/>
    </source>
</evidence>
<gene>
    <name evidence="5" type="ORF">EV132_12756</name>
</gene>
<dbReference type="InterPro" id="IPR037049">
    <property type="entry name" value="DUF1214_C_sf"/>
</dbReference>
<accession>A0A4R3PS90</accession>
<keyword evidence="2" id="KW-0732">Signal</keyword>
<comment type="caution">
    <text evidence="5">The sequence shown here is derived from an EMBL/GenBank/DDBJ whole genome shotgun (WGS) entry which is preliminary data.</text>
</comment>
<feature type="compositionally biased region" description="Low complexity" evidence="1">
    <location>
        <begin position="404"/>
        <end position="413"/>
    </location>
</feature>
<dbReference type="Gene3D" id="1.10.3360.10">
    <property type="entry name" value="VPA0735-like domain"/>
    <property type="match status" value="1"/>
</dbReference>
<feature type="domain" description="DUF1254" evidence="4">
    <location>
        <begin position="531"/>
        <end position="586"/>
    </location>
</feature>
<evidence type="ECO:0000259" key="4">
    <source>
        <dbReference type="Pfam" id="PF06863"/>
    </source>
</evidence>
<evidence type="ECO:0000256" key="2">
    <source>
        <dbReference type="SAM" id="SignalP"/>
    </source>
</evidence>
<dbReference type="AlphaFoldDB" id="A0A4R3PS90"/>
<dbReference type="Pfam" id="PF06863">
    <property type="entry name" value="DUF1254"/>
    <property type="match status" value="2"/>
</dbReference>
<protein>
    <submittedName>
        <fullName evidence="5">Uncharacterized protein DUF1214</fullName>
    </submittedName>
</protein>
<feature type="compositionally biased region" description="Basic residues" evidence="1">
    <location>
        <begin position="444"/>
        <end position="456"/>
    </location>
</feature>
<dbReference type="PANTHER" id="PTHR36509">
    <property type="entry name" value="BLL3101 PROTEIN"/>
    <property type="match status" value="1"/>
</dbReference>
<evidence type="ECO:0000259" key="3">
    <source>
        <dbReference type="Pfam" id="PF06742"/>
    </source>
</evidence>
<evidence type="ECO:0000313" key="6">
    <source>
        <dbReference type="Proteomes" id="UP000294576"/>
    </source>
</evidence>
<name>A0A4R3PS90_RHISU</name>
<feature type="signal peptide" evidence="2">
    <location>
        <begin position="1"/>
        <end position="20"/>
    </location>
</feature>
<dbReference type="EMBL" id="SMBH01000027">
    <property type="protein sequence ID" value="TCU08406.1"/>
    <property type="molecule type" value="Genomic_DNA"/>
</dbReference>
<dbReference type="InterPro" id="IPR037050">
    <property type="entry name" value="DUF1254_sf"/>
</dbReference>
<feature type="domain" description="DUF1254" evidence="4">
    <location>
        <begin position="62"/>
        <end position="193"/>
    </location>
</feature>
<dbReference type="PANTHER" id="PTHR36509:SF3">
    <property type="entry name" value="SIGNAL PEPTIDE PROTEIN"/>
    <property type="match status" value="1"/>
</dbReference>
<organism evidence="5 6">
    <name type="scientific">Rhizobium sullae</name>
    <name type="common">Rhizobium hedysari</name>
    <dbReference type="NCBI Taxonomy" id="50338"/>
    <lineage>
        <taxon>Bacteria</taxon>
        <taxon>Pseudomonadati</taxon>
        <taxon>Pseudomonadota</taxon>
        <taxon>Alphaproteobacteria</taxon>
        <taxon>Hyphomicrobiales</taxon>
        <taxon>Rhizobiaceae</taxon>
        <taxon>Rhizobium/Agrobacterium group</taxon>
        <taxon>Rhizobium</taxon>
    </lineage>
</organism>
<dbReference type="Proteomes" id="UP000294576">
    <property type="component" value="Unassembled WGS sequence"/>
</dbReference>
<evidence type="ECO:0000256" key="1">
    <source>
        <dbReference type="SAM" id="MobiDB-lite"/>
    </source>
</evidence>
<dbReference type="SUPFAM" id="SSF160935">
    <property type="entry name" value="VPA0735-like"/>
    <property type="match status" value="2"/>
</dbReference>
<proteinExistence type="predicted"/>
<dbReference type="Gene3D" id="2.60.40.1610">
    <property type="entry name" value="Domain of unknown function DUF1254"/>
    <property type="match status" value="2"/>
</dbReference>
<reference evidence="5 6" key="1">
    <citation type="submission" date="2019-03" db="EMBL/GenBank/DDBJ databases">
        <title>Genomic Encyclopedia of Type Strains, Phase IV (KMG-V): Genome sequencing to study the core and pangenomes of soil and plant-associated prokaryotes.</title>
        <authorList>
            <person name="Whitman W."/>
        </authorList>
    </citation>
    <scope>NUCLEOTIDE SEQUENCE [LARGE SCALE GENOMIC DNA]</scope>
    <source>
        <strain evidence="5 6">Hc14</strain>
    </source>
</reference>
<feature type="region of interest" description="Disordered" evidence="1">
    <location>
        <begin position="366"/>
        <end position="470"/>
    </location>
</feature>
<sequence length="818" mass="89670">MRNLAMAVLLLSSTATVSFARSPEELTSLTVERRAVEAVIWGMPAVNYDLMLQEAVEAGSGVNQIVYWSRLPTWKNQTLTPNPDSVYLMAFFNTKAGPVVLEIPPANGGSITGNIDDIWQQTLEDAGPSGADKGRGGKYLILPPGYAEKVPDGYIPLQSDTYGGYALLRSTPTSGSDEDVAKAVEYGKLTKLYPLSQADNPPETKYVDVIDTVFDSTIPYDFRFFEALNRTVQEEPWLERDRAMIDQLKSIGIEKGKPFAPDEKTKAILEEAAKEAHAWLQFKYETAFEPYNEGHQWGVPAKPAVIEGQANAYAKPDVYPIDDRGLTYTYGFIGIKRLGAGQFYLMTITTRRASIWTEARPIASPCRRTRLSSSTGRPRSMTAPPTPSSVTRSGSADPRRTRTCRPTPTARWTSSSGQRPGQARSRTGYPRAPMEDSKSSSASTRRRSRCSTRRGCCRTSKGSRRNDQGGDAMKAIRTSICAGLALAAIVSLALAQAPSGGATLVTPDNFVRAESDLYFGNVVKDAGGTGRFFHRREVTPIDKQPVIRMNRDTLYSAALFDLDAGPVTITLPDAGQRFMSMQVIDEDQYTPMVIYDAGPHTLAKKEIGTRYVMTAIRILVDPGNPSDVKQAHALQDAIKVDQPGGPGTFQVPAWDQTSQKRVREALLVLASTLPDTKSAFGPRGQVDPVRRLIQAAAAWGGNPEKDATYLNFTPAQNDGTAIYKLSVKDVPIDGFWSISIYNAKGYFEKNPHDAYTLNNLTANKEADGSVAIRFGGCDGKIPNCLPTMAGWNYLVRLYRPHPEILDGSWKFPEAQPVN</sequence>
<dbReference type="InterPro" id="IPR010679">
    <property type="entry name" value="DUF1254"/>
</dbReference>
<dbReference type="Pfam" id="PF06742">
    <property type="entry name" value="DUF1214"/>
    <property type="match status" value="1"/>
</dbReference>
<feature type="domain" description="DUF1214" evidence="3">
    <location>
        <begin position="717"/>
        <end position="801"/>
    </location>
</feature>
<feature type="chain" id="PRO_5020201849" evidence="2">
    <location>
        <begin position="21"/>
        <end position="818"/>
    </location>
</feature>